<keyword evidence="16" id="KW-1185">Reference proteome</keyword>
<comment type="subunit">
    <text evidence="5 12">Homodimer.</text>
</comment>
<evidence type="ECO:0000256" key="7">
    <source>
        <dbReference type="ARBA" id="ARBA00022605"/>
    </source>
</evidence>
<dbReference type="InterPro" id="IPR005861">
    <property type="entry name" value="HisP_aminotrans"/>
</dbReference>
<comment type="catalytic activity">
    <reaction evidence="11 12">
        <text>L-histidinol phosphate + 2-oxoglutarate = 3-(imidazol-4-yl)-2-oxopropyl phosphate + L-glutamate</text>
        <dbReference type="Rhea" id="RHEA:23744"/>
        <dbReference type="ChEBI" id="CHEBI:16810"/>
        <dbReference type="ChEBI" id="CHEBI:29985"/>
        <dbReference type="ChEBI" id="CHEBI:57766"/>
        <dbReference type="ChEBI" id="CHEBI:57980"/>
        <dbReference type="EC" id="2.6.1.9"/>
    </reaction>
</comment>
<dbReference type="RefSeq" id="WP_191040843.1">
    <property type="nucleotide sequence ID" value="NZ_JACXAA010000007.1"/>
</dbReference>
<keyword evidence="9 12" id="KW-0663">Pyridoxal phosphate</keyword>
<dbReference type="Gene3D" id="3.90.1150.10">
    <property type="entry name" value="Aspartate Aminotransferase, domain 1"/>
    <property type="match status" value="1"/>
</dbReference>
<dbReference type="InterPro" id="IPR015424">
    <property type="entry name" value="PyrdxlP-dep_Trfase"/>
</dbReference>
<dbReference type="SUPFAM" id="SSF53383">
    <property type="entry name" value="PLP-dependent transferases"/>
    <property type="match status" value="1"/>
</dbReference>
<dbReference type="PANTHER" id="PTHR42885">
    <property type="entry name" value="HISTIDINOL-PHOSPHATE AMINOTRANSFERASE-RELATED"/>
    <property type="match status" value="1"/>
</dbReference>
<dbReference type="GO" id="GO:0000105">
    <property type="term" value="P:L-histidine biosynthetic process"/>
    <property type="evidence" value="ECO:0007669"/>
    <property type="project" value="UniProtKB-UniRule"/>
</dbReference>
<dbReference type="InterPro" id="IPR015422">
    <property type="entry name" value="PyrdxlP-dep_Trfase_small"/>
</dbReference>
<comment type="pathway">
    <text evidence="2 12">Amino-acid biosynthesis; L-histidine biosynthesis; L-histidine from 5-phospho-alpha-D-ribose 1-diphosphate: step 7/9.</text>
</comment>
<dbReference type="HAMAP" id="MF_01023">
    <property type="entry name" value="HisC_aminotrans_2"/>
    <property type="match status" value="1"/>
</dbReference>
<name>A0A927B4I7_9BACT</name>
<feature type="domain" description="Aminotransferase class I/classII large" evidence="14">
    <location>
        <begin position="44"/>
        <end position="346"/>
    </location>
</feature>
<evidence type="ECO:0000256" key="9">
    <source>
        <dbReference type="ARBA" id="ARBA00022898"/>
    </source>
</evidence>
<keyword evidence="6 12" id="KW-0032">Aminotransferase</keyword>
<protein>
    <recommendedName>
        <fullName evidence="12">Histidinol-phosphate aminotransferase</fullName>
        <ecNumber evidence="12">2.6.1.9</ecNumber>
    </recommendedName>
    <alternativeName>
        <fullName evidence="12">Imidazole acetol-phosphate transaminase</fullName>
    </alternativeName>
</protein>
<dbReference type="CDD" id="cd00609">
    <property type="entry name" value="AAT_like"/>
    <property type="match status" value="1"/>
</dbReference>
<dbReference type="GO" id="GO:0004400">
    <property type="term" value="F:histidinol-phosphate transaminase activity"/>
    <property type="evidence" value="ECO:0007669"/>
    <property type="project" value="UniProtKB-UniRule"/>
</dbReference>
<comment type="cofactor">
    <cofactor evidence="1 12">
        <name>pyridoxal 5'-phosphate</name>
        <dbReference type="ChEBI" id="CHEBI:597326"/>
    </cofactor>
</comment>
<comment type="caution">
    <text evidence="15">The sequence shown here is derived from an EMBL/GenBank/DDBJ whole genome shotgun (WGS) entry which is preliminary data.</text>
</comment>
<keyword evidence="10 12" id="KW-0368">Histidine biosynthesis</keyword>
<evidence type="ECO:0000256" key="2">
    <source>
        <dbReference type="ARBA" id="ARBA00005011"/>
    </source>
</evidence>
<evidence type="ECO:0000256" key="1">
    <source>
        <dbReference type="ARBA" id="ARBA00001933"/>
    </source>
</evidence>
<evidence type="ECO:0000313" key="15">
    <source>
        <dbReference type="EMBL" id="MBD2755233.1"/>
    </source>
</evidence>
<evidence type="ECO:0000256" key="10">
    <source>
        <dbReference type="ARBA" id="ARBA00023102"/>
    </source>
</evidence>
<evidence type="ECO:0000256" key="13">
    <source>
        <dbReference type="SAM" id="MobiDB-lite"/>
    </source>
</evidence>
<accession>A0A927B4I7</accession>
<evidence type="ECO:0000256" key="8">
    <source>
        <dbReference type="ARBA" id="ARBA00022679"/>
    </source>
</evidence>
<keyword evidence="7 12" id="KW-0028">Amino-acid biosynthesis</keyword>
<evidence type="ECO:0000256" key="6">
    <source>
        <dbReference type="ARBA" id="ARBA00022576"/>
    </source>
</evidence>
<keyword evidence="8 12" id="KW-0808">Transferase</keyword>
<dbReference type="Pfam" id="PF00155">
    <property type="entry name" value="Aminotran_1_2"/>
    <property type="match status" value="1"/>
</dbReference>
<organism evidence="15 16">
    <name type="scientific">Spirosoma validum</name>
    <dbReference type="NCBI Taxonomy" id="2771355"/>
    <lineage>
        <taxon>Bacteria</taxon>
        <taxon>Pseudomonadati</taxon>
        <taxon>Bacteroidota</taxon>
        <taxon>Cytophagia</taxon>
        <taxon>Cytophagales</taxon>
        <taxon>Cytophagaceae</taxon>
        <taxon>Spirosoma</taxon>
    </lineage>
</organism>
<dbReference type="InterPro" id="IPR015421">
    <property type="entry name" value="PyrdxlP-dep_Trfase_major"/>
</dbReference>
<dbReference type="PROSITE" id="PS00599">
    <property type="entry name" value="AA_TRANSFER_CLASS_2"/>
    <property type="match status" value="1"/>
</dbReference>
<comment type="similarity">
    <text evidence="4 12">Belongs to the class-II pyridoxal-phosphate-dependent aminotransferase family. Histidinol-phosphate aminotransferase subfamily.</text>
</comment>
<dbReference type="EC" id="2.6.1.9" evidence="12"/>
<dbReference type="Gene3D" id="3.40.640.10">
    <property type="entry name" value="Type I PLP-dependent aspartate aminotransferase-like (Major domain)"/>
    <property type="match status" value="1"/>
</dbReference>
<evidence type="ECO:0000259" key="14">
    <source>
        <dbReference type="Pfam" id="PF00155"/>
    </source>
</evidence>
<evidence type="ECO:0000313" key="16">
    <source>
        <dbReference type="Proteomes" id="UP000653797"/>
    </source>
</evidence>
<dbReference type="NCBIfam" id="TIGR01141">
    <property type="entry name" value="hisC"/>
    <property type="match status" value="1"/>
</dbReference>
<gene>
    <name evidence="12 15" type="primary">hisC</name>
    <name evidence="15" type="ORF">IC230_20195</name>
</gene>
<proteinExistence type="inferred from homology"/>
<evidence type="ECO:0000256" key="5">
    <source>
        <dbReference type="ARBA" id="ARBA00011738"/>
    </source>
</evidence>
<dbReference type="Proteomes" id="UP000653797">
    <property type="component" value="Unassembled WGS sequence"/>
</dbReference>
<evidence type="ECO:0000256" key="12">
    <source>
        <dbReference type="HAMAP-Rule" id="MF_01023"/>
    </source>
</evidence>
<feature type="region of interest" description="Disordered" evidence="13">
    <location>
        <begin position="353"/>
        <end position="375"/>
    </location>
</feature>
<comment type="pathway">
    <text evidence="3">Lipid metabolism.</text>
</comment>
<evidence type="ECO:0000256" key="4">
    <source>
        <dbReference type="ARBA" id="ARBA00007970"/>
    </source>
</evidence>
<evidence type="ECO:0000256" key="11">
    <source>
        <dbReference type="ARBA" id="ARBA00047481"/>
    </source>
</evidence>
<evidence type="ECO:0000256" key="3">
    <source>
        <dbReference type="ARBA" id="ARBA00005189"/>
    </source>
</evidence>
<dbReference type="GO" id="GO:0030170">
    <property type="term" value="F:pyridoxal phosphate binding"/>
    <property type="evidence" value="ECO:0007669"/>
    <property type="project" value="InterPro"/>
</dbReference>
<reference evidence="15" key="1">
    <citation type="submission" date="2020-09" db="EMBL/GenBank/DDBJ databases">
        <authorList>
            <person name="Kim M.K."/>
        </authorList>
    </citation>
    <scope>NUCLEOTIDE SEQUENCE</scope>
    <source>
        <strain evidence="15">BT704</strain>
    </source>
</reference>
<dbReference type="EMBL" id="JACXAA010000007">
    <property type="protein sequence ID" value="MBD2755233.1"/>
    <property type="molecule type" value="Genomic_DNA"/>
</dbReference>
<dbReference type="AlphaFoldDB" id="A0A927B4I7"/>
<dbReference type="PANTHER" id="PTHR42885:SF2">
    <property type="entry name" value="HISTIDINOL-PHOSPHATE AMINOTRANSFERASE"/>
    <property type="match status" value="1"/>
</dbReference>
<feature type="modified residue" description="N6-(pyridoxal phosphate)lysine" evidence="12">
    <location>
        <position position="211"/>
    </location>
</feature>
<dbReference type="InterPro" id="IPR001917">
    <property type="entry name" value="Aminotrans_II_pyridoxalP_BS"/>
</dbReference>
<sequence length="375" mass="41510">MFTLNNLLRPHILSLTPYSSARDEYTGKVGVFLDANENPLGSTTNAGDYNRYPDPHQLAIKQKLAPIKGVRTEQIFLGNGSDEPIDLLVRATCTPGKDNILIMPPTYGMYEVSAAVNDVEIIKVPLTPDFQVDVDAVLAAITEQTKLIWLCSPNNPSGNLLHTDAIRTILEAADHSLVIVDEAYIDFADTPSWTTELDNYPNLVVLQTFSKAWGLAALRLGMCFASEELIQILNKIKPPYNISAPTQMLALEALTHEAEKDEMVTKILADRQKLAQNLRSLPSVQVVHPSDANFLLVQFDDAKNVFEHLIERQVIVRDRSKVKLCDGCLRISVGTEPENERLLDVLRQMNNTPVSDDLPLGSGEEATRPELVSNA</sequence>
<dbReference type="InterPro" id="IPR004839">
    <property type="entry name" value="Aminotransferase_I/II_large"/>
</dbReference>